<dbReference type="OrthoDB" id="9786766at2"/>
<dbReference type="GO" id="GO:0004553">
    <property type="term" value="F:hydrolase activity, hydrolyzing O-glycosyl compounds"/>
    <property type="evidence" value="ECO:0007669"/>
    <property type="project" value="InterPro"/>
</dbReference>
<dbReference type="AlphaFoldDB" id="A0A8H2PLK6"/>
<dbReference type="EMBL" id="SZVP01000018">
    <property type="protein sequence ID" value="TMM42429.1"/>
    <property type="molecule type" value="Genomic_DNA"/>
</dbReference>
<dbReference type="GO" id="GO:0016052">
    <property type="term" value="P:carbohydrate catabolic process"/>
    <property type="evidence" value="ECO:0007669"/>
    <property type="project" value="InterPro"/>
</dbReference>
<keyword evidence="3" id="KW-1185">Reference proteome</keyword>
<evidence type="ECO:0000313" key="2">
    <source>
        <dbReference type="EMBL" id="TMM42429.1"/>
    </source>
</evidence>
<dbReference type="SUPFAM" id="SSF49344">
    <property type="entry name" value="CBD9-like"/>
    <property type="match status" value="1"/>
</dbReference>
<comment type="caution">
    <text evidence="2">The sequence shown here is derived from an EMBL/GenBank/DDBJ whole genome shotgun (WGS) entry which is preliminary data.</text>
</comment>
<reference evidence="2 3" key="1">
    <citation type="submission" date="2019-05" db="EMBL/GenBank/DDBJ databases">
        <title>Colwellia ponticola sp. nov., isolated from seawater.</title>
        <authorList>
            <person name="Yoon J.-H."/>
        </authorList>
    </citation>
    <scope>NUCLEOTIDE SEQUENCE [LARGE SCALE GENOMIC DNA]</scope>
    <source>
        <strain evidence="2 3">OISW-25</strain>
    </source>
</reference>
<sequence length="189" mass="22140">MVIDGILDDDAWNATPVFTTNYQVFPRTLSKHHNNFSYRVITTEKGIFLGLKATTENILRIRTQENDKVFSNDHFQIMLDVNNDEQESYIFVINHQGNYFDGNYNIGREIDLDWSAQWEYQVKIDNDNWIAEVFIPWDTMTFSVEAKNELGVYISRFDESSNATYASAPVNKEMNGFFQKFSTIFNHRC</sequence>
<dbReference type="Gene3D" id="2.60.40.1190">
    <property type="match status" value="1"/>
</dbReference>
<gene>
    <name evidence="2" type="ORF">FCS21_14770</name>
</gene>
<name>A0A8H2PLK6_9GAMM</name>
<dbReference type="Pfam" id="PF06452">
    <property type="entry name" value="CBM9_1"/>
    <property type="match status" value="1"/>
</dbReference>
<protein>
    <recommendedName>
        <fullName evidence="1">Carbohydrate-binding domain-containing protein</fullName>
    </recommendedName>
</protein>
<evidence type="ECO:0000259" key="1">
    <source>
        <dbReference type="Pfam" id="PF06452"/>
    </source>
</evidence>
<accession>A0A8H2PLK6</accession>
<organism evidence="2 3">
    <name type="scientific">Colwellia ponticola</name>
    <dbReference type="NCBI Taxonomy" id="2304625"/>
    <lineage>
        <taxon>Bacteria</taxon>
        <taxon>Pseudomonadati</taxon>
        <taxon>Pseudomonadota</taxon>
        <taxon>Gammaproteobacteria</taxon>
        <taxon>Alteromonadales</taxon>
        <taxon>Colwelliaceae</taxon>
        <taxon>Colwellia</taxon>
    </lineage>
</organism>
<dbReference type="GO" id="GO:0030246">
    <property type="term" value="F:carbohydrate binding"/>
    <property type="evidence" value="ECO:0007669"/>
    <property type="project" value="InterPro"/>
</dbReference>
<dbReference type="Proteomes" id="UP000307702">
    <property type="component" value="Unassembled WGS sequence"/>
</dbReference>
<proteinExistence type="predicted"/>
<feature type="domain" description="Carbohydrate-binding" evidence="1">
    <location>
        <begin position="3"/>
        <end position="162"/>
    </location>
</feature>
<evidence type="ECO:0000313" key="3">
    <source>
        <dbReference type="Proteomes" id="UP000307702"/>
    </source>
</evidence>
<dbReference type="InterPro" id="IPR010502">
    <property type="entry name" value="Carb-bd_dom_fam9"/>
</dbReference>